<proteinExistence type="predicted"/>
<sequence length="98" mass="11263">MRGASTSDANEEIGKKEGDTLKPLTKEEKNQMTMAIQRYFAEEREEEIGELAAINILEFITKNLGSYYYNQGVRDSRSIAVQRSQLLEEDLFALEKRI</sequence>
<keyword evidence="3" id="KW-1185">Reference proteome</keyword>
<feature type="region of interest" description="Disordered" evidence="1">
    <location>
        <begin position="1"/>
        <end position="28"/>
    </location>
</feature>
<evidence type="ECO:0000313" key="3">
    <source>
        <dbReference type="Proteomes" id="UP000325032"/>
    </source>
</evidence>
<dbReference type="InterPro" id="IPR018680">
    <property type="entry name" value="DUF2164"/>
</dbReference>
<protein>
    <submittedName>
        <fullName evidence="2">Uncharacterized protein</fullName>
    </submittedName>
</protein>
<accession>A0A498TTL1</accession>
<feature type="compositionally biased region" description="Basic and acidic residues" evidence="1">
    <location>
        <begin position="12"/>
        <end position="28"/>
    </location>
</feature>
<dbReference type="AlphaFoldDB" id="A0A498TTL1"/>
<dbReference type="EMBL" id="CP043404">
    <property type="protein sequence ID" value="QEK64952.1"/>
    <property type="molecule type" value="Genomic_DNA"/>
</dbReference>
<name>A0A498TTL1_BACIA</name>
<gene>
    <name evidence="2" type="ORF">FX981_03222</name>
</gene>
<evidence type="ECO:0000313" key="2">
    <source>
        <dbReference type="EMBL" id="QEK64952.1"/>
    </source>
</evidence>
<dbReference type="RefSeq" id="WP_224426697.1">
    <property type="nucleotide sequence ID" value="NZ_CP180263.1"/>
</dbReference>
<reference evidence="2 3" key="1">
    <citation type="journal article" date="2018" name="Plant Biotechnol. Rep.">
        <title>Diversity and antifungal activity of endophytic bacteria associated with Panax ginseng seedlings.</title>
        <authorList>
            <person name="Park J.M."/>
            <person name="Hong C.E."/>
            <person name="Jo S.H."/>
        </authorList>
    </citation>
    <scope>NUCLEOTIDE SEQUENCE [LARGE SCALE GENOMIC DNA]</scope>
    <source>
        <strain evidence="2 3">PgKB20</strain>
    </source>
</reference>
<accession>A0A5C0WK92</accession>
<dbReference type="Pfam" id="PF09932">
    <property type="entry name" value="DUF2164"/>
    <property type="match status" value="1"/>
</dbReference>
<dbReference type="Proteomes" id="UP000325032">
    <property type="component" value="Chromosome"/>
</dbReference>
<evidence type="ECO:0000256" key="1">
    <source>
        <dbReference type="SAM" id="MobiDB-lite"/>
    </source>
</evidence>
<organism evidence="2 3">
    <name type="scientific">Bacillus safensis</name>
    <dbReference type="NCBI Taxonomy" id="561879"/>
    <lineage>
        <taxon>Bacteria</taxon>
        <taxon>Bacillati</taxon>
        <taxon>Bacillota</taxon>
        <taxon>Bacilli</taxon>
        <taxon>Bacillales</taxon>
        <taxon>Bacillaceae</taxon>
        <taxon>Bacillus</taxon>
    </lineage>
</organism>